<protein>
    <submittedName>
        <fullName evidence="3">Uncharacterized protein</fullName>
    </submittedName>
</protein>
<dbReference type="RefSeq" id="WP_090874623.1">
    <property type="nucleotide sequence ID" value="NZ_FMXQ01000001.1"/>
</dbReference>
<dbReference type="EMBL" id="FMXQ01000001">
    <property type="protein sequence ID" value="SDB06872.1"/>
    <property type="molecule type" value="Genomic_DNA"/>
</dbReference>
<keyword evidence="4" id="KW-1185">Reference proteome</keyword>
<evidence type="ECO:0000313" key="3">
    <source>
        <dbReference type="EMBL" id="SDB06872.1"/>
    </source>
</evidence>
<dbReference type="InterPro" id="IPR019734">
    <property type="entry name" value="TPR_rpt"/>
</dbReference>
<evidence type="ECO:0000313" key="4">
    <source>
        <dbReference type="Proteomes" id="UP000199071"/>
    </source>
</evidence>
<dbReference type="OrthoDB" id="8592798at2"/>
<proteinExistence type="predicted"/>
<dbReference type="Proteomes" id="UP000199071">
    <property type="component" value="Unassembled WGS sequence"/>
</dbReference>
<organism evidence="3 4">
    <name type="scientific">Bauldia litoralis</name>
    <dbReference type="NCBI Taxonomy" id="665467"/>
    <lineage>
        <taxon>Bacteria</taxon>
        <taxon>Pseudomonadati</taxon>
        <taxon>Pseudomonadota</taxon>
        <taxon>Alphaproteobacteria</taxon>
        <taxon>Hyphomicrobiales</taxon>
        <taxon>Kaistiaceae</taxon>
        <taxon>Bauldia</taxon>
    </lineage>
</organism>
<dbReference type="STRING" id="665467.SAMN02982931_00520"/>
<keyword evidence="2" id="KW-0732">Signal</keyword>
<feature type="chain" id="PRO_5011471799" evidence="2">
    <location>
        <begin position="31"/>
        <end position="181"/>
    </location>
</feature>
<feature type="signal peptide" evidence="2">
    <location>
        <begin position="1"/>
        <end position="30"/>
    </location>
</feature>
<name>A0A1G6AER1_9HYPH</name>
<gene>
    <name evidence="3" type="ORF">SAMN02982931_00520</name>
</gene>
<dbReference type="SUPFAM" id="SSF48452">
    <property type="entry name" value="TPR-like"/>
    <property type="match status" value="1"/>
</dbReference>
<dbReference type="PROSITE" id="PS50005">
    <property type="entry name" value="TPR"/>
    <property type="match status" value="1"/>
</dbReference>
<dbReference type="InterPro" id="IPR011990">
    <property type="entry name" value="TPR-like_helical_dom_sf"/>
</dbReference>
<reference evidence="3 4" key="1">
    <citation type="submission" date="2016-10" db="EMBL/GenBank/DDBJ databases">
        <authorList>
            <person name="de Groot N.N."/>
        </authorList>
    </citation>
    <scope>NUCLEOTIDE SEQUENCE [LARGE SCALE GENOMIC DNA]</scope>
    <source>
        <strain evidence="3 4">ATCC 35022</strain>
    </source>
</reference>
<dbReference type="AlphaFoldDB" id="A0A1G6AER1"/>
<keyword evidence="1" id="KW-0802">TPR repeat</keyword>
<accession>A0A1G6AER1</accession>
<evidence type="ECO:0000256" key="1">
    <source>
        <dbReference type="PROSITE-ProRule" id="PRU00339"/>
    </source>
</evidence>
<feature type="repeat" description="TPR" evidence="1">
    <location>
        <begin position="97"/>
        <end position="130"/>
    </location>
</feature>
<evidence type="ECO:0000256" key="2">
    <source>
        <dbReference type="SAM" id="SignalP"/>
    </source>
</evidence>
<dbReference type="Gene3D" id="1.25.40.10">
    <property type="entry name" value="Tetratricopeptide repeat domain"/>
    <property type="match status" value="1"/>
</dbReference>
<sequence>MKPNRIFARVGTTIAALGIAGMIATGASLAASSGGSDNDDEVKCNEGWVYDKAKQMCVRKDAALDSDLYAQGRALAVAGEYERALDLLTSVRNQDDAMVLTMIGYSKRKMGAVDEGIGYYKKALVIEPDNVLTREYLGEGYVMMGRFDLAEGELERIASICGTECDAYQDLKAAIAGDPDW</sequence>